<dbReference type="Proteomes" id="UP000064201">
    <property type="component" value="Chromosome"/>
</dbReference>
<dbReference type="KEGG" id="tvr:TVD_08055"/>
<dbReference type="PIRSF" id="PIRSF000169">
    <property type="entry name" value="SDH_D"/>
    <property type="match status" value="1"/>
</dbReference>
<evidence type="ECO:0000256" key="12">
    <source>
        <dbReference type="ARBA" id="ARBA00022982"/>
    </source>
</evidence>
<dbReference type="OrthoDB" id="5612767at2"/>
<dbReference type="GO" id="GO:0046872">
    <property type="term" value="F:metal ion binding"/>
    <property type="evidence" value="ECO:0007669"/>
    <property type="project" value="UniProtKB-KW"/>
</dbReference>
<dbReference type="GO" id="GO:0020037">
    <property type="term" value="F:heme binding"/>
    <property type="evidence" value="ECO:0007669"/>
    <property type="project" value="InterPro"/>
</dbReference>
<dbReference type="PANTHER" id="PTHR38689:SF1">
    <property type="entry name" value="SUCCINATE DEHYDROGENASE HYDROPHOBIC MEMBRANE ANCHOR SUBUNIT"/>
    <property type="match status" value="1"/>
</dbReference>
<evidence type="ECO:0000256" key="11">
    <source>
        <dbReference type="ARBA" id="ARBA00022723"/>
    </source>
</evidence>
<evidence type="ECO:0000256" key="2">
    <source>
        <dbReference type="ARBA" id="ARBA00004429"/>
    </source>
</evidence>
<feature type="transmembrane region" description="Helical" evidence="18">
    <location>
        <begin position="85"/>
        <end position="107"/>
    </location>
</feature>
<dbReference type="UniPathway" id="UPA00223"/>
<comment type="cofactor">
    <cofactor evidence="17">
        <name>heme</name>
        <dbReference type="ChEBI" id="CHEBI:30413"/>
    </cofactor>
    <text evidence="17">The heme is bound between the two transmembrane subunits.</text>
</comment>
<evidence type="ECO:0000256" key="9">
    <source>
        <dbReference type="ARBA" id="ARBA00022617"/>
    </source>
</evidence>
<evidence type="ECO:0000256" key="17">
    <source>
        <dbReference type="PIRSR" id="PIRSR000169-2"/>
    </source>
</evidence>
<evidence type="ECO:0000256" key="1">
    <source>
        <dbReference type="ARBA" id="ARBA00004050"/>
    </source>
</evidence>
<evidence type="ECO:0000256" key="10">
    <source>
        <dbReference type="ARBA" id="ARBA00022692"/>
    </source>
</evidence>
<keyword evidence="9 17" id="KW-0349">Heme</keyword>
<dbReference type="EMBL" id="CP011367">
    <property type="protein sequence ID" value="AKJ95315.1"/>
    <property type="molecule type" value="Genomic_DNA"/>
</dbReference>
<evidence type="ECO:0000313" key="20">
    <source>
        <dbReference type="Proteomes" id="UP000064201"/>
    </source>
</evidence>
<feature type="binding site" evidence="16">
    <location>
        <position position="77"/>
    </location>
    <ligand>
        <name>a ubiquinone</name>
        <dbReference type="ChEBI" id="CHEBI:16389"/>
    </ligand>
</feature>
<dbReference type="GO" id="GO:0017004">
    <property type="term" value="P:cytochrome complex assembly"/>
    <property type="evidence" value="ECO:0007669"/>
    <property type="project" value="TreeGrafter"/>
</dbReference>
<keyword evidence="15 18" id="KW-0472">Membrane</keyword>
<dbReference type="SUPFAM" id="SSF81343">
    <property type="entry name" value="Fumarate reductase respiratory complex transmembrane subunits"/>
    <property type="match status" value="1"/>
</dbReference>
<keyword evidence="13 18" id="KW-1133">Transmembrane helix</keyword>
<evidence type="ECO:0000256" key="8">
    <source>
        <dbReference type="ARBA" id="ARBA00022532"/>
    </source>
</evidence>
<keyword evidence="12" id="KW-0249">Electron transport</keyword>
<dbReference type="InterPro" id="IPR034804">
    <property type="entry name" value="SQR/QFR_C/D"/>
</dbReference>
<dbReference type="InterPro" id="IPR000701">
    <property type="entry name" value="SuccDH_FuR_B_TM-su"/>
</dbReference>
<evidence type="ECO:0000256" key="4">
    <source>
        <dbReference type="ARBA" id="ARBA00019425"/>
    </source>
</evidence>
<evidence type="ECO:0000256" key="15">
    <source>
        <dbReference type="ARBA" id="ARBA00023136"/>
    </source>
</evidence>
<keyword evidence="5" id="KW-0813">Transport</keyword>
<dbReference type="NCBIfam" id="TIGR02968">
    <property type="entry name" value="succ_dehyd_anc"/>
    <property type="match status" value="1"/>
</dbReference>
<evidence type="ECO:0000256" key="7">
    <source>
        <dbReference type="ARBA" id="ARBA00022519"/>
    </source>
</evidence>
<dbReference type="GO" id="GO:0009055">
    <property type="term" value="F:electron transfer activity"/>
    <property type="evidence" value="ECO:0007669"/>
    <property type="project" value="TreeGrafter"/>
</dbReference>
<keyword evidence="14 17" id="KW-0408">Iron</keyword>
<gene>
    <name evidence="19" type="ORF">TVD_08055</name>
</gene>
<comment type="pathway">
    <text evidence="3">Carbohydrate metabolism; tricarboxylic acid cycle.</text>
</comment>
<dbReference type="PANTHER" id="PTHR38689">
    <property type="entry name" value="SUCCINATE DEHYDROGENASE HYDROPHOBIC MEMBRANE ANCHOR SUBUNIT"/>
    <property type="match status" value="1"/>
</dbReference>
<dbReference type="Pfam" id="PF01127">
    <property type="entry name" value="Sdh_cyt"/>
    <property type="match status" value="1"/>
</dbReference>
<dbReference type="GO" id="GO:0006099">
    <property type="term" value="P:tricarboxylic acid cycle"/>
    <property type="evidence" value="ECO:0007669"/>
    <property type="project" value="UniProtKB-UniPathway"/>
</dbReference>
<evidence type="ECO:0000256" key="18">
    <source>
        <dbReference type="SAM" id="Phobius"/>
    </source>
</evidence>
<name>A0A0G3G289_9GAMM</name>
<evidence type="ECO:0000256" key="13">
    <source>
        <dbReference type="ARBA" id="ARBA00022989"/>
    </source>
</evidence>
<accession>A0A0G3G289</accession>
<keyword evidence="7" id="KW-0997">Cell inner membrane</keyword>
<feature type="binding site" description="axial binding residue" evidence="17">
    <location>
        <position position="65"/>
    </location>
    <ligand>
        <name>heme</name>
        <dbReference type="ChEBI" id="CHEBI:30413"/>
        <note>ligand shared with second transmembrane subunit</note>
    </ligand>
    <ligandPart>
        <name>Fe</name>
        <dbReference type="ChEBI" id="CHEBI:18248"/>
    </ligandPart>
</feature>
<proteinExistence type="predicted"/>
<evidence type="ECO:0000256" key="6">
    <source>
        <dbReference type="ARBA" id="ARBA00022475"/>
    </source>
</evidence>
<feature type="transmembrane region" description="Helical" evidence="18">
    <location>
        <begin position="12"/>
        <end position="34"/>
    </location>
</feature>
<evidence type="ECO:0000256" key="14">
    <source>
        <dbReference type="ARBA" id="ARBA00023004"/>
    </source>
</evidence>
<dbReference type="RefSeq" id="WP_047251302.1">
    <property type="nucleotide sequence ID" value="NZ_CP011367.1"/>
</dbReference>
<dbReference type="Gene3D" id="1.20.1300.10">
    <property type="entry name" value="Fumarate reductase/succinate dehydrogenase, transmembrane subunit"/>
    <property type="match status" value="1"/>
</dbReference>
<evidence type="ECO:0000256" key="5">
    <source>
        <dbReference type="ARBA" id="ARBA00022448"/>
    </source>
</evidence>
<comment type="subcellular location">
    <subcellularLocation>
        <location evidence="2">Cell inner membrane</location>
        <topology evidence="2">Multi-pass membrane protein</topology>
    </subcellularLocation>
</comment>
<sequence>MRLLSGQRAWLLQRITAVYVGVYVILALGFFVLAAPADHAAWLGVVGHPVVGLLTAVFVLLLLLHAWIGLRDVVMDYVHAPGTRLLVFVLAAGGLILTGLWAFFILIRAGLA</sequence>
<feature type="transmembrane region" description="Helical" evidence="18">
    <location>
        <begin position="40"/>
        <end position="64"/>
    </location>
</feature>
<organism evidence="19 20">
    <name type="scientific">Thioalkalivibrio versutus</name>
    <dbReference type="NCBI Taxonomy" id="106634"/>
    <lineage>
        <taxon>Bacteria</taxon>
        <taxon>Pseudomonadati</taxon>
        <taxon>Pseudomonadota</taxon>
        <taxon>Gammaproteobacteria</taxon>
        <taxon>Chromatiales</taxon>
        <taxon>Ectothiorhodospiraceae</taxon>
        <taxon>Thioalkalivibrio</taxon>
    </lineage>
</organism>
<keyword evidence="8" id="KW-0816">Tricarboxylic acid cycle</keyword>
<protein>
    <recommendedName>
        <fullName evidence="4">Succinate dehydrogenase hydrophobic membrane anchor subunit</fullName>
    </recommendedName>
</protein>
<evidence type="ECO:0000256" key="16">
    <source>
        <dbReference type="PIRSR" id="PIRSR000169-1"/>
    </source>
</evidence>
<dbReference type="GO" id="GO:0005886">
    <property type="term" value="C:plasma membrane"/>
    <property type="evidence" value="ECO:0007669"/>
    <property type="project" value="UniProtKB-SubCell"/>
</dbReference>
<dbReference type="STRING" id="106634.TVD_08055"/>
<dbReference type="AlphaFoldDB" id="A0A0G3G289"/>
<comment type="function">
    <text evidence="1">Membrane-anchoring subunit of succinate dehydrogenase (SDH).</text>
</comment>
<dbReference type="InterPro" id="IPR014312">
    <property type="entry name" value="Succ_DH_anchor"/>
</dbReference>
<evidence type="ECO:0000256" key="3">
    <source>
        <dbReference type="ARBA" id="ARBA00005163"/>
    </source>
</evidence>
<keyword evidence="11 17" id="KW-0479">Metal-binding</keyword>
<keyword evidence="6" id="KW-1003">Cell membrane</keyword>
<keyword evidence="20" id="KW-1185">Reference proteome</keyword>
<evidence type="ECO:0000313" key="19">
    <source>
        <dbReference type="EMBL" id="AKJ95315.1"/>
    </source>
</evidence>
<dbReference type="PATRIC" id="fig|106634.4.peg.1642"/>
<reference evidence="19 20" key="1">
    <citation type="submission" date="2015-04" db="EMBL/GenBank/DDBJ databases">
        <title>Complete Sequence for the Genome of the Thioalkalivibrio versutus D301.</title>
        <authorList>
            <person name="Mu T."/>
            <person name="Zhou J."/>
            <person name="Xu X."/>
        </authorList>
    </citation>
    <scope>NUCLEOTIDE SEQUENCE [LARGE SCALE GENOMIC DNA]</scope>
    <source>
        <strain evidence="19 20">D301</strain>
    </source>
</reference>
<keyword evidence="10 18" id="KW-0812">Transmembrane</keyword>